<protein>
    <submittedName>
        <fullName evidence="1">Uncharacterized protein</fullName>
    </submittedName>
</protein>
<dbReference type="RefSeq" id="WP_186638678.1">
    <property type="nucleotide sequence ID" value="NZ_JACOAF010000030.1"/>
</dbReference>
<proteinExistence type="predicted"/>
<keyword evidence="2" id="KW-1185">Reference proteome</keyword>
<comment type="caution">
    <text evidence="1">The sequence shown here is derived from an EMBL/GenBank/DDBJ whole genome shotgun (WGS) entry which is preliminary data.</text>
</comment>
<organism evidence="1 2">
    <name type="scientific">Rufibacter sediminis</name>
    <dbReference type="NCBI Taxonomy" id="2762756"/>
    <lineage>
        <taxon>Bacteria</taxon>
        <taxon>Pseudomonadati</taxon>
        <taxon>Bacteroidota</taxon>
        <taxon>Cytophagia</taxon>
        <taxon>Cytophagales</taxon>
        <taxon>Hymenobacteraceae</taxon>
        <taxon>Rufibacter</taxon>
    </lineage>
</organism>
<sequence length="149" mass="15400">MQTTSASYNPYMTPGVAGGKYDIRPDTVSTRSAEEVIPFGRAVTYGTKPDKQCTIINNAADKFMGVALKTHTIAVEADAVPGYAISDAVSILEKGAVWVEVTSDVVAGAAAYVDIANGKFTDVSTNNLAVPGGTFETSASSGGLAVLKF</sequence>
<accession>A0ABR6VVL9</accession>
<evidence type="ECO:0000313" key="2">
    <source>
        <dbReference type="Proteomes" id="UP000659698"/>
    </source>
</evidence>
<dbReference type="EMBL" id="JACOAF010000030">
    <property type="protein sequence ID" value="MBC3540651.1"/>
    <property type="molecule type" value="Genomic_DNA"/>
</dbReference>
<name>A0ABR6VVL9_9BACT</name>
<dbReference type="Proteomes" id="UP000659698">
    <property type="component" value="Unassembled WGS sequence"/>
</dbReference>
<reference evidence="1 2" key="1">
    <citation type="journal article" date="2019" name="Int. J. Syst. Evol. Microbiol.">
        <title>Rufibacter sediminis sp. nov., isolated from freshwater lake sediment.</title>
        <authorList>
            <person name="Qu J.H."/>
            <person name="Zhang L.J."/>
            <person name="Fu Y.H."/>
            <person name="Li H.F."/>
        </authorList>
    </citation>
    <scope>NUCLEOTIDE SEQUENCE [LARGE SCALE GENOMIC DNA]</scope>
    <source>
        <strain evidence="1 2">H-1</strain>
    </source>
</reference>
<gene>
    <name evidence="1" type="ORF">H7U12_13235</name>
</gene>
<dbReference type="InterPro" id="IPR054438">
    <property type="entry name" value="Struct_cement_gp24/gp6"/>
</dbReference>
<dbReference type="Pfam" id="PF22758">
    <property type="entry name" value="Phage_cement"/>
    <property type="match status" value="1"/>
</dbReference>
<evidence type="ECO:0000313" key="1">
    <source>
        <dbReference type="EMBL" id="MBC3540651.1"/>
    </source>
</evidence>